<protein>
    <submittedName>
        <fullName evidence="3">HRDC domain-containing protein</fullName>
    </submittedName>
</protein>
<dbReference type="EMBL" id="JAQFWP010000129">
    <property type="protein sequence ID" value="MDA2808991.1"/>
    <property type="molecule type" value="Genomic_DNA"/>
</dbReference>
<dbReference type="SMART" id="SM00341">
    <property type="entry name" value="HRDC"/>
    <property type="match status" value="1"/>
</dbReference>
<dbReference type="InterPro" id="IPR044876">
    <property type="entry name" value="HRDC_dom_sf"/>
</dbReference>
<dbReference type="Gene3D" id="1.10.150.80">
    <property type="entry name" value="HRDC domain"/>
    <property type="match status" value="2"/>
</dbReference>
<feature type="region of interest" description="Disordered" evidence="1">
    <location>
        <begin position="318"/>
        <end position="344"/>
    </location>
</feature>
<dbReference type="Gene3D" id="3.30.420.10">
    <property type="entry name" value="Ribonuclease H-like superfamily/Ribonuclease H"/>
    <property type="match status" value="1"/>
</dbReference>
<dbReference type="Pfam" id="PF18305">
    <property type="entry name" value="DNA_pol_A_exoN"/>
    <property type="match status" value="1"/>
</dbReference>
<organism evidence="3 4">
    <name type="scientific">Nocardiopsis suaedae</name>
    <dbReference type="NCBI Taxonomy" id="3018444"/>
    <lineage>
        <taxon>Bacteria</taxon>
        <taxon>Bacillati</taxon>
        <taxon>Actinomycetota</taxon>
        <taxon>Actinomycetes</taxon>
        <taxon>Streptosporangiales</taxon>
        <taxon>Nocardiopsidaceae</taxon>
        <taxon>Nocardiopsis</taxon>
    </lineage>
</organism>
<dbReference type="InterPro" id="IPR010997">
    <property type="entry name" value="HRDC-like_sf"/>
</dbReference>
<feature type="domain" description="HRDC" evidence="2">
    <location>
        <begin position="244"/>
        <end position="324"/>
    </location>
</feature>
<dbReference type="InterPro" id="IPR002121">
    <property type="entry name" value="HRDC_dom"/>
</dbReference>
<dbReference type="InterPro" id="IPR036397">
    <property type="entry name" value="RNaseH_sf"/>
</dbReference>
<keyword evidence="4" id="KW-1185">Reference proteome</keyword>
<dbReference type="InterPro" id="IPR051086">
    <property type="entry name" value="RNase_D-like"/>
</dbReference>
<gene>
    <name evidence="3" type="ORF">O4U47_31085</name>
</gene>
<name>A0ABT4TWB1_9ACTN</name>
<dbReference type="PROSITE" id="PS50967">
    <property type="entry name" value="HRDC"/>
    <property type="match status" value="1"/>
</dbReference>
<feature type="region of interest" description="Disordered" evidence="1">
    <location>
        <begin position="1"/>
        <end position="39"/>
    </location>
</feature>
<evidence type="ECO:0000256" key="1">
    <source>
        <dbReference type="SAM" id="MobiDB-lite"/>
    </source>
</evidence>
<sequence>MANVLNSTTGAPEPDGSTQEAEQGGGQAPLLRTPREGLPPVVADGAALRATVAAFAQGTGPVAVDAERASGYRYGQRAYLVQLRREGAGSALIDPVACPDLAGLNAAVDGAEAVLHAAHQDLPCLTEVNLRPSALFDTELAGRLLGYQKVGLGSMVERVLGLRLAKEHSAVDWSVRPLPEDWLTYAALDVEVLVDLRDALEAELREAGKLEWAREEFASVLAAPPKEPRPDPWRRTSGIHRVRNQRALGVVRELWLERDRIAQERDLSPGRVLPDAAIVEAATSMPRSAQELGALKPFSVRLARRYVPQWIKAVNRARDMRPEELPQPSAPGDGPPPTNRWHDRDPEAARRLEAARATVSGIAEQVVMPTENLLQPDAVRRLAWTPPERPDAGAVAEHLRGNGAREWQIGLAAEALAEALTRAEAGSQAE</sequence>
<dbReference type="Pfam" id="PF00570">
    <property type="entry name" value="HRDC"/>
    <property type="match status" value="1"/>
</dbReference>
<evidence type="ECO:0000313" key="3">
    <source>
        <dbReference type="EMBL" id="MDA2808991.1"/>
    </source>
</evidence>
<dbReference type="PANTHER" id="PTHR47649">
    <property type="entry name" value="RIBONUCLEASE D"/>
    <property type="match status" value="1"/>
</dbReference>
<dbReference type="SUPFAM" id="SSF53098">
    <property type="entry name" value="Ribonuclease H-like"/>
    <property type="match status" value="1"/>
</dbReference>
<dbReference type="InterPro" id="IPR002562">
    <property type="entry name" value="3'-5'_exonuclease_dom"/>
</dbReference>
<dbReference type="RefSeq" id="WP_270681574.1">
    <property type="nucleotide sequence ID" value="NZ_JAQFWP010000129.1"/>
</dbReference>
<reference evidence="3" key="1">
    <citation type="submission" date="2023-01" db="EMBL/GenBank/DDBJ databases">
        <title>Draft genome sequence of Nocardiopsis sp. LSu2-4 isolated from halophytes.</title>
        <authorList>
            <person name="Duangmal K."/>
            <person name="Chantavorakit T."/>
        </authorList>
    </citation>
    <scope>NUCLEOTIDE SEQUENCE</scope>
    <source>
        <strain evidence="3">LSu2-4</strain>
    </source>
</reference>
<dbReference type="Pfam" id="PF01612">
    <property type="entry name" value="DNA_pol_A_exo1"/>
    <property type="match status" value="1"/>
</dbReference>
<feature type="compositionally biased region" description="Polar residues" evidence="1">
    <location>
        <begin position="1"/>
        <end position="21"/>
    </location>
</feature>
<dbReference type="CDD" id="cd06142">
    <property type="entry name" value="RNaseD_exo"/>
    <property type="match status" value="1"/>
</dbReference>
<dbReference type="Proteomes" id="UP001165685">
    <property type="component" value="Unassembled WGS sequence"/>
</dbReference>
<dbReference type="SMART" id="SM00474">
    <property type="entry name" value="35EXOc"/>
    <property type="match status" value="1"/>
</dbReference>
<dbReference type="PANTHER" id="PTHR47649:SF1">
    <property type="entry name" value="RIBONUCLEASE D"/>
    <property type="match status" value="1"/>
</dbReference>
<accession>A0ABT4TWB1</accession>
<dbReference type="InterPro" id="IPR041605">
    <property type="entry name" value="Exo_C"/>
</dbReference>
<evidence type="ECO:0000313" key="4">
    <source>
        <dbReference type="Proteomes" id="UP001165685"/>
    </source>
</evidence>
<evidence type="ECO:0000259" key="2">
    <source>
        <dbReference type="PROSITE" id="PS50967"/>
    </source>
</evidence>
<dbReference type="InterPro" id="IPR012337">
    <property type="entry name" value="RNaseH-like_sf"/>
</dbReference>
<dbReference type="SUPFAM" id="SSF47819">
    <property type="entry name" value="HRDC-like"/>
    <property type="match status" value="1"/>
</dbReference>
<proteinExistence type="predicted"/>
<comment type="caution">
    <text evidence="3">The sequence shown here is derived from an EMBL/GenBank/DDBJ whole genome shotgun (WGS) entry which is preliminary data.</text>
</comment>